<evidence type="ECO:0000313" key="2">
    <source>
        <dbReference type="EMBL" id="CAD7435802.1"/>
    </source>
</evidence>
<sequence length="80" mass="9340">MGIDICRVDSDPVARLCLSFRNRNREDRTLVHLRKHWDIIKSRRKRQLVEETMELMSTGRGPYNSHKPSCPKVEVVAPPL</sequence>
<feature type="region of interest" description="Disordered" evidence="1">
    <location>
        <begin position="58"/>
        <end position="80"/>
    </location>
</feature>
<accession>A0A7R9HUX8</accession>
<proteinExistence type="predicted"/>
<organism evidence="2">
    <name type="scientific">Timema monikensis</name>
    <dbReference type="NCBI Taxonomy" id="170555"/>
    <lineage>
        <taxon>Eukaryota</taxon>
        <taxon>Metazoa</taxon>
        <taxon>Ecdysozoa</taxon>
        <taxon>Arthropoda</taxon>
        <taxon>Hexapoda</taxon>
        <taxon>Insecta</taxon>
        <taxon>Pterygota</taxon>
        <taxon>Neoptera</taxon>
        <taxon>Polyneoptera</taxon>
        <taxon>Phasmatodea</taxon>
        <taxon>Timematodea</taxon>
        <taxon>Timematoidea</taxon>
        <taxon>Timematidae</taxon>
        <taxon>Timema</taxon>
    </lineage>
</organism>
<gene>
    <name evidence="2" type="ORF">TMSB3V08_LOCUS12448</name>
</gene>
<name>A0A7R9HUX8_9NEOP</name>
<dbReference type="EMBL" id="OB803068">
    <property type="protein sequence ID" value="CAD7435802.1"/>
    <property type="molecule type" value="Genomic_DNA"/>
</dbReference>
<evidence type="ECO:0000256" key="1">
    <source>
        <dbReference type="SAM" id="MobiDB-lite"/>
    </source>
</evidence>
<reference evidence="2" key="1">
    <citation type="submission" date="2020-11" db="EMBL/GenBank/DDBJ databases">
        <authorList>
            <person name="Tran Van P."/>
        </authorList>
    </citation>
    <scope>NUCLEOTIDE SEQUENCE</scope>
</reference>
<protein>
    <submittedName>
        <fullName evidence="2">Uncharacterized protein</fullName>
    </submittedName>
</protein>
<dbReference type="AlphaFoldDB" id="A0A7R9HUX8"/>